<organism evidence="1 2">
    <name type="scientific">Panagrolaimus sp. ES5</name>
    <dbReference type="NCBI Taxonomy" id="591445"/>
    <lineage>
        <taxon>Eukaryota</taxon>
        <taxon>Metazoa</taxon>
        <taxon>Ecdysozoa</taxon>
        <taxon>Nematoda</taxon>
        <taxon>Chromadorea</taxon>
        <taxon>Rhabditida</taxon>
        <taxon>Tylenchina</taxon>
        <taxon>Panagrolaimomorpha</taxon>
        <taxon>Panagrolaimoidea</taxon>
        <taxon>Panagrolaimidae</taxon>
        <taxon>Panagrolaimus</taxon>
    </lineage>
</organism>
<name>A0AC34FRP9_9BILA</name>
<proteinExistence type="predicted"/>
<dbReference type="Proteomes" id="UP000887579">
    <property type="component" value="Unplaced"/>
</dbReference>
<accession>A0AC34FRP9</accession>
<sequence length="148" mass="17364">MPLQYSLTARVKIIIQKKSIVALQVGQRKRFKKLDEKVVKPAKNNLDLRDILIWDEKVEWHDLEKMVMMVAAAAAIHPPRKMPRNKLSLADILSFPPPVLCFFPRRLLILFYYVSMKLNFIIIINNMFHIKFISLSLFLFVVDVFLLP</sequence>
<evidence type="ECO:0000313" key="2">
    <source>
        <dbReference type="WBParaSite" id="ES5_v2.g20131.t1"/>
    </source>
</evidence>
<dbReference type="WBParaSite" id="ES5_v2.g20131.t1">
    <property type="protein sequence ID" value="ES5_v2.g20131.t1"/>
    <property type="gene ID" value="ES5_v2.g20131"/>
</dbReference>
<reference evidence="2" key="1">
    <citation type="submission" date="2022-11" db="UniProtKB">
        <authorList>
            <consortium name="WormBaseParasite"/>
        </authorList>
    </citation>
    <scope>IDENTIFICATION</scope>
</reference>
<protein>
    <submittedName>
        <fullName evidence="2">Uncharacterized protein</fullName>
    </submittedName>
</protein>
<evidence type="ECO:0000313" key="1">
    <source>
        <dbReference type="Proteomes" id="UP000887579"/>
    </source>
</evidence>